<evidence type="ECO:0000256" key="1">
    <source>
        <dbReference type="SAM" id="Phobius"/>
    </source>
</evidence>
<dbReference type="Proteomes" id="UP000653472">
    <property type="component" value="Unassembled WGS sequence"/>
</dbReference>
<comment type="caution">
    <text evidence="2">The sequence shown here is derived from an EMBL/GenBank/DDBJ whole genome shotgun (WGS) entry which is preliminary data.</text>
</comment>
<dbReference type="EMBL" id="JAAVXB010000002">
    <property type="protein sequence ID" value="NKF21733.1"/>
    <property type="molecule type" value="Genomic_DNA"/>
</dbReference>
<protein>
    <submittedName>
        <fullName evidence="2">Uncharacterized protein</fullName>
    </submittedName>
</protein>
<evidence type="ECO:0000313" key="2">
    <source>
        <dbReference type="EMBL" id="NKF21733.1"/>
    </source>
</evidence>
<name>A0A969W845_9GAMM</name>
<keyword evidence="3" id="KW-1185">Reference proteome</keyword>
<feature type="transmembrane region" description="Helical" evidence="1">
    <location>
        <begin position="52"/>
        <end position="69"/>
    </location>
</feature>
<dbReference type="AlphaFoldDB" id="A0A969W845"/>
<accession>A0A969W845</accession>
<organism evidence="2 3">
    <name type="scientific">Solimonas marina</name>
    <dbReference type="NCBI Taxonomy" id="2714601"/>
    <lineage>
        <taxon>Bacteria</taxon>
        <taxon>Pseudomonadati</taxon>
        <taxon>Pseudomonadota</taxon>
        <taxon>Gammaproteobacteria</taxon>
        <taxon>Nevskiales</taxon>
        <taxon>Nevskiaceae</taxon>
        <taxon>Solimonas</taxon>
    </lineage>
</organism>
<sequence>MKPKEIERWKKRRDGGMLRFIGLAGVLAWGVPMFVAMTFFVPHPKLSVPECAILWLCAGGLYGAVMWFVQEHRYRKAMEASGD</sequence>
<keyword evidence="1" id="KW-0812">Transmembrane</keyword>
<dbReference type="RefSeq" id="WP_168146970.1">
    <property type="nucleotide sequence ID" value="NZ_JAAVXB010000002.1"/>
</dbReference>
<feature type="transmembrane region" description="Helical" evidence="1">
    <location>
        <begin position="20"/>
        <end position="40"/>
    </location>
</feature>
<keyword evidence="1" id="KW-1133">Transmembrane helix</keyword>
<evidence type="ECO:0000313" key="3">
    <source>
        <dbReference type="Proteomes" id="UP000653472"/>
    </source>
</evidence>
<reference evidence="2" key="1">
    <citation type="submission" date="2020-03" db="EMBL/GenBank/DDBJ databases">
        <title>Solimonas marina sp. nov., isolated from deep seawater of the Pacific Ocean.</title>
        <authorList>
            <person name="Liu X."/>
            <person name="Lai Q."/>
            <person name="Sun F."/>
            <person name="Gai Y."/>
            <person name="Li G."/>
            <person name="Shao Z."/>
        </authorList>
    </citation>
    <scope>NUCLEOTIDE SEQUENCE</scope>
    <source>
        <strain evidence="2">C16B3</strain>
    </source>
</reference>
<proteinExistence type="predicted"/>
<gene>
    <name evidence="2" type="ORF">G7Y82_05340</name>
</gene>
<keyword evidence="1" id="KW-0472">Membrane</keyword>